<comment type="caution">
    <text evidence="17">The sequence shown here is derived from an EMBL/GenBank/DDBJ whole genome shotgun (WGS) entry which is preliminary data.</text>
</comment>
<dbReference type="Pfam" id="PF00169">
    <property type="entry name" value="PH"/>
    <property type="match status" value="1"/>
</dbReference>
<evidence type="ECO:0000256" key="6">
    <source>
        <dbReference type="ARBA" id="ARBA00022448"/>
    </source>
</evidence>
<keyword evidence="7" id="KW-0963">Cytoplasm</keyword>
<feature type="coiled-coil region" evidence="13">
    <location>
        <begin position="272"/>
        <end position="306"/>
    </location>
</feature>
<evidence type="ECO:0000256" key="5">
    <source>
        <dbReference type="ARBA" id="ARBA00021440"/>
    </source>
</evidence>
<evidence type="ECO:0000259" key="16">
    <source>
        <dbReference type="PROSITE" id="PS50848"/>
    </source>
</evidence>
<dbReference type="SUPFAM" id="SSF50729">
    <property type="entry name" value="PH domain-like"/>
    <property type="match status" value="1"/>
</dbReference>
<dbReference type="PANTHER" id="PTHR19308">
    <property type="entry name" value="PHOSPHATIDYLCHOLINE TRANSFER PROTEIN"/>
    <property type="match status" value="1"/>
</dbReference>
<dbReference type="SUPFAM" id="SSF55961">
    <property type="entry name" value="Bet v1-like"/>
    <property type="match status" value="1"/>
</dbReference>
<dbReference type="GO" id="GO:0005783">
    <property type="term" value="C:endoplasmic reticulum"/>
    <property type="evidence" value="ECO:0007669"/>
    <property type="project" value="UniProtKB-SubCell"/>
</dbReference>
<evidence type="ECO:0000256" key="9">
    <source>
        <dbReference type="ARBA" id="ARBA00023034"/>
    </source>
</evidence>
<keyword evidence="9" id="KW-0333">Golgi apparatus</keyword>
<evidence type="ECO:0000256" key="8">
    <source>
        <dbReference type="ARBA" id="ARBA00022824"/>
    </source>
</evidence>
<dbReference type="InterPro" id="IPR041952">
    <property type="entry name" value="STARD11_START"/>
</dbReference>
<comment type="catalytic activity">
    <reaction evidence="1">
        <text>N-hexadecanoylsphing-4-enine(in) = N-hexadecanoylsphing-4-enine(out)</text>
        <dbReference type="Rhea" id="RHEA:45720"/>
        <dbReference type="ChEBI" id="CHEBI:72959"/>
    </reaction>
</comment>
<dbReference type="GO" id="GO:0008289">
    <property type="term" value="F:lipid binding"/>
    <property type="evidence" value="ECO:0007669"/>
    <property type="project" value="InterPro"/>
</dbReference>
<dbReference type="Gene3D" id="3.30.530.20">
    <property type="match status" value="1"/>
</dbReference>
<keyword evidence="11" id="KW-0445">Lipid transport</keyword>
<evidence type="ECO:0000256" key="4">
    <source>
        <dbReference type="ARBA" id="ARBA00004555"/>
    </source>
</evidence>
<feature type="compositionally biased region" description="Acidic residues" evidence="14">
    <location>
        <begin position="12"/>
        <end position="26"/>
    </location>
</feature>
<dbReference type="InterPro" id="IPR023393">
    <property type="entry name" value="START-like_dom_sf"/>
</dbReference>
<keyword evidence="6" id="KW-0813">Transport</keyword>
<evidence type="ECO:0000313" key="18">
    <source>
        <dbReference type="Proteomes" id="UP000663879"/>
    </source>
</evidence>
<feature type="region of interest" description="Disordered" evidence="14">
    <location>
        <begin position="1"/>
        <end position="31"/>
    </location>
</feature>
<dbReference type="Pfam" id="PF01852">
    <property type="entry name" value="START"/>
    <property type="match status" value="1"/>
</dbReference>
<evidence type="ECO:0000256" key="2">
    <source>
        <dbReference type="ARBA" id="ARBA00004240"/>
    </source>
</evidence>
<feature type="domain" description="PH" evidence="15">
    <location>
        <begin position="35"/>
        <end position="129"/>
    </location>
</feature>
<protein>
    <recommendedName>
        <fullName evidence="5">Ceramide transfer protein</fullName>
    </recommendedName>
    <alternativeName>
        <fullName evidence="12">Collagen type IV alpha-3-binding protein</fullName>
    </alternativeName>
</protein>
<keyword evidence="18" id="KW-1185">Reference proteome</keyword>
<dbReference type="GO" id="GO:0005794">
    <property type="term" value="C:Golgi apparatus"/>
    <property type="evidence" value="ECO:0007669"/>
    <property type="project" value="UniProtKB-SubCell"/>
</dbReference>
<dbReference type="InterPro" id="IPR051213">
    <property type="entry name" value="START_lipid_transfer"/>
</dbReference>
<evidence type="ECO:0000256" key="10">
    <source>
        <dbReference type="ARBA" id="ARBA00023054"/>
    </source>
</evidence>
<reference evidence="17" key="1">
    <citation type="submission" date="2021-02" db="EMBL/GenBank/DDBJ databases">
        <authorList>
            <person name="Nowell W R."/>
        </authorList>
    </citation>
    <scope>NUCLEOTIDE SEQUENCE</scope>
    <source>
        <strain evidence="17">Ploen Becks lab</strain>
    </source>
</reference>
<feature type="domain" description="START" evidence="16">
    <location>
        <begin position="391"/>
        <end position="598"/>
    </location>
</feature>
<dbReference type="PANTHER" id="PTHR19308:SF53">
    <property type="entry name" value="CERAMIDE TRANSFER PROTEIN"/>
    <property type="match status" value="1"/>
</dbReference>
<evidence type="ECO:0000256" key="7">
    <source>
        <dbReference type="ARBA" id="ARBA00022490"/>
    </source>
</evidence>
<keyword evidence="10 13" id="KW-0175">Coiled coil</keyword>
<dbReference type="GO" id="GO:0035621">
    <property type="term" value="P:ER to Golgi ceramide transport"/>
    <property type="evidence" value="ECO:0007669"/>
    <property type="project" value="TreeGrafter"/>
</dbReference>
<dbReference type="Proteomes" id="UP000663879">
    <property type="component" value="Unassembled WGS sequence"/>
</dbReference>
<dbReference type="CDD" id="cd13283">
    <property type="entry name" value="PH_GPBP"/>
    <property type="match status" value="1"/>
</dbReference>
<evidence type="ECO:0000256" key="1">
    <source>
        <dbReference type="ARBA" id="ARBA00000074"/>
    </source>
</evidence>
<dbReference type="EMBL" id="CAJNOC010002707">
    <property type="protein sequence ID" value="CAF0947508.1"/>
    <property type="molecule type" value="Genomic_DNA"/>
</dbReference>
<evidence type="ECO:0000259" key="15">
    <source>
        <dbReference type="PROSITE" id="PS50003"/>
    </source>
</evidence>
<proteinExistence type="predicted"/>
<evidence type="ECO:0000256" key="14">
    <source>
        <dbReference type="SAM" id="MobiDB-lite"/>
    </source>
</evidence>
<name>A0A814CPV8_9BILA</name>
<dbReference type="PROSITE" id="PS50848">
    <property type="entry name" value="START"/>
    <property type="match status" value="1"/>
</dbReference>
<gene>
    <name evidence="17" type="ORF">OXX778_LOCUS13765</name>
</gene>
<dbReference type="InterPro" id="IPR011993">
    <property type="entry name" value="PH-like_dom_sf"/>
</dbReference>
<feature type="compositionally biased region" description="Low complexity" evidence="14">
    <location>
        <begin position="1"/>
        <end position="11"/>
    </location>
</feature>
<evidence type="ECO:0000313" key="17">
    <source>
        <dbReference type="EMBL" id="CAF0947508.1"/>
    </source>
</evidence>
<evidence type="ECO:0000256" key="13">
    <source>
        <dbReference type="SAM" id="Coils"/>
    </source>
</evidence>
<dbReference type="CDD" id="cd08872">
    <property type="entry name" value="START_STARD11-like"/>
    <property type="match status" value="1"/>
</dbReference>
<sequence length="604" mass="69925">MSNNDGVNVNVSDEDDTHSSTNEDETNQNQVNQRCSDLASNLFKWTNYIHGWQERYIVLKDGVLSYYKSQDETQYGCRGAIALKQSNILPHDLDDCRFDIRVNDCCWYLRANTVEERQKWLEILEEHRSESGYGSQTSLRRHGSLMSLNSTHSLSVQSTGSYKRAHGLKEKLEEMETFKDILCRQVETLQTYFDACANSLTHGFEPYHKEMEKKLAELSDDEGESVPSDLKPKELNRARIEDHAAMAIDFKGEAYTFKATTVGILHNLSHCIELMQQREEFLKKKLDREVEKRKKIEEQMKEVSKGRKQQIIIAGPDFEEGPHSNIKEEQFFDAVDSTLDTLEEEEERRVAAFESLTKIPELKPVPRHRLSDEIEKIVQEHLKFDLVDDFNSNIWELLAADGEMKVYRRELEENGIVLDPLKAVHSVKGVTGHEVCKYFWDPAVRMEWEGTLDSSRMLEALSDDTLIFNQVHKRVWPAAQRDTCFWSHIRSVSKENKNDLDDWIVVNYSTTHDSAPIKEPMIRAWANVALICSTIILNRDKYADLSSVPRENLVCKITYVAQVNPGGWAPANVLRAVYKREYPKFLKRFTQYVMDKTKKLPILL</sequence>
<evidence type="ECO:0000256" key="11">
    <source>
        <dbReference type="ARBA" id="ARBA00023055"/>
    </source>
</evidence>
<dbReference type="SMART" id="SM00234">
    <property type="entry name" value="START"/>
    <property type="match status" value="1"/>
</dbReference>
<comment type="subcellular location">
    <subcellularLocation>
        <location evidence="3">Cytoplasm</location>
    </subcellularLocation>
    <subcellularLocation>
        <location evidence="2">Endoplasmic reticulum</location>
    </subcellularLocation>
    <subcellularLocation>
        <location evidence="4">Golgi apparatus</location>
    </subcellularLocation>
</comment>
<dbReference type="Gene3D" id="2.30.29.30">
    <property type="entry name" value="Pleckstrin-homology domain (PH domain)/Phosphotyrosine-binding domain (PTB)"/>
    <property type="match status" value="1"/>
</dbReference>
<dbReference type="InterPro" id="IPR001849">
    <property type="entry name" value="PH_domain"/>
</dbReference>
<dbReference type="OrthoDB" id="2344588at2759"/>
<accession>A0A814CPV8</accession>
<organism evidence="17 18">
    <name type="scientific">Brachionus calyciflorus</name>
    <dbReference type="NCBI Taxonomy" id="104777"/>
    <lineage>
        <taxon>Eukaryota</taxon>
        <taxon>Metazoa</taxon>
        <taxon>Spiralia</taxon>
        <taxon>Gnathifera</taxon>
        <taxon>Rotifera</taxon>
        <taxon>Eurotatoria</taxon>
        <taxon>Monogononta</taxon>
        <taxon>Pseudotrocha</taxon>
        <taxon>Ploima</taxon>
        <taxon>Brachionidae</taxon>
        <taxon>Brachionus</taxon>
    </lineage>
</organism>
<dbReference type="AlphaFoldDB" id="A0A814CPV8"/>
<dbReference type="InterPro" id="IPR002913">
    <property type="entry name" value="START_lipid-bd_dom"/>
</dbReference>
<dbReference type="PROSITE" id="PS50003">
    <property type="entry name" value="PH_DOMAIN"/>
    <property type="match status" value="1"/>
</dbReference>
<evidence type="ECO:0000256" key="3">
    <source>
        <dbReference type="ARBA" id="ARBA00004496"/>
    </source>
</evidence>
<keyword evidence="8" id="KW-0256">Endoplasmic reticulum</keyword>
<evidence type="ECO:0000256" key="12">
    <source>
        <dbReference type="ARBA" id="ARBA00031527"/>
    </source>
</evidence>
<dbReference type="SMART" id="SM00233">
    <property type="entry name" value="PH"/>
    <property type="match status" value="1"/>
</dbReference>